<keyword evidence="2" id="KW-1185">Reference proteome</keyword>
<gene>
    <name evidence="1" type="ORF">KQJ23_15685</name>
</gene>
<name>A0ABS6FSQ9_9BACL</name>
<sequence>MSEKVTGIIDNVDRQLVRDSVVLQNLLVMLQKSGAELKIMGTLLYKAYAMSQRIIEDMAVADGKANRLALKDRDIKVYREEQQDLVIYYYFICRGREERFGVTRDVLRSEISVRLGNYIADLGRMIKDPQRHAR</sequence>
<dbReference type="Pfam" id="PF26325">
    <property type="entry name" value="YhjD"/>
    <property type="match status" value="1"/>
</dbReference>
<protein>
    <submittedName>
        <fullName evidence="1">Uncharacterized protein</fullName>
    </submittedName>
</protein>
<dbReference type="Proteomes" id="UP000743001">
    <property type="component" value="Unassembled WGS sequence"/>
</dbReference>
<proteinExistence type="predicted"/>
<evidence type="ECO:0000313" key="1">
    <source>
        <dbReference type="EMBL" id="MBU5673270.1"/>
    </source>
</evidence>
<dbReference type="InterPro" id="IPR058600">
    <property type="entry name" value="YhjD-like"/>
</dbReference>
<organism evidence="1 2">
    <name type="scientific">Paenibacillus brevis</name>
    <dbReference type="NCBI Taxonomy" id="2841508"/>
    <lineage>
        <taxon>Bacteria</taxon>
        <taxon>Bacillati</taxon>
        <taxon>Bacillota</taxon>
        <taxon>Bacilli</taxon>
        <taxon>Bacillales</taxon>
        <taxon>Paenibacillaceae</taxon>
        <taxon>Paenibacillus</taxon>
    </lineage>
</organism>
<evidence type="ECO:0000313" key="2">
    <source>
        <dbReference type="Proteomes" id="UP000743001"/>
    </source>
</evidence>
<reference evidence="1 2" key="1">
    <citation type="submission" date="2021-06" db="EMBL/GenBank/DDBJ databases">
        <authorList>
            <person name="Sun Q."/>
            <person name="Li D."/>
        </authorList>
    </citation>
    <scope>NUCLEOTIDE SEQUENCE [LARGE SCALE GENOMIC DNA]</scope>
    <source>
        <strain evidence="1 2">MSJ-6</strain>
    </source>
</reference>
<comment type="caution">
    <text evidence="1">The sequence shown here is derived from an EMBL/GenBank/DDBJ whole genome shotgun (WGS) entry which is preliminary data.</text>
</comment>
<accession>A0ABS6FSQ9</accession>
<dbReference type="EMBL" id="JAHLQJ010000013">
    <property type="protein sequence ID" value="MBU5673270.1"/>
    <property type="molecule type" value="Genomic_DNA"/>
</dbReference>